<accession>A0A837KF30</accession>
<protein>
    <submittedName>
        <fullName evidence="2">Uncharacterized protein</fullName>
    </submittedName>
</protein>
<reference evidence="1 4" key="2">
    <citation type="submission" date="2019-06" db="EMBL/GenBank/DDBJ databases">
        <title>Whole genome shotgun sequence of Brevibacillus formosus NBRC 15716.</title>
        <authorList>
            <person name="Hosoyama A."/>
            <person name="Uohara A."/>
            <person name="Ohji S."/>
            <person name="Ichikawa N."/>
        </authorList>
    </citation>
    <scope>NUCLEOTIDE SEQUENCE [LARGE SCALE GENOMIC DNA]</scope>
    <source>
        <strain evidence="1 4">NBRC 15716</strain>
    </source>
</reference>
<organism evidence="2 3">
    <name type="scientific">Brevibacillus formosus</name>
    <dbReference type="NCBI Taxonomy" id="54913"/>
    <lineage>
        <taxon>Bacteria</taxon>
        <taxon>Bacillati</taxon>
        <taxon>Bacillota</taxon>
        <taxon>Bacilli</taxon>
        <taxon>Bacillales</taxon>
        <taxon>Paenibacillaceae</taxon>
        <taxon>Brevibacillus</taxon>
    </lineage>
</organism>
<evidence type="ECO:0000313" key="3">
    <source>
        <dbReference type="Proteomes" id="UP000035218"/>
    </source>
</evidence>
<comment type="caution">
    <text evidence="2">The sequence shown here is derived from an EMBL/GenBank/DDBJ whole genome shotgun (WGS) entry which is preliminary data.</text>
</comment>
<name>A0A837KF30_9BACL</name>
<dbReference type="EMBL" id="LDCN01000016">
    <property type="protein sequence ID" value="KLH95858.1"/>
    <property type="molecule type" value="Genomic_DNA"/>
</dbReference>
<reference evidence="2 3" key="1">
    <citation type="submission" date="2015-05" db="EMBL/GenBank/DDBJ databases">
        <title>Genome sequencing project for genomic taxonomy and phylogenomics of Bacillus-like bacteria.</title>
        <authorList>
            <person name="Liu B."/>
            <person name="Wang J."/>
            <person name="Zhu Y."/>
            <person name="Liu G."/>
            <person name="Chen Q."/>
            <person name="Chen Z."/>
            <person name="Lan J."/>
            <person name="Che J."/>
            <person name="Ge C."/>
            <person name="Shi H."/>
            <person name="Pan Z."/>
            <person name="Liu X."/>
        </authorList>
    </citation>
    <scope>NUCLEOTIDE SEQUENCE [LARGE SCALE GENOMIC DNA]</scope>
    <source>
        <strain evidence="2 3">DSM 9885</strain>
    </source>
</reference>
<keyword evidence="4" id="KW-1185">Reference proteome</keyword>
<sequence>MTIKSLLKFWAMLMNGKDTIRITDKMKQTKSGLEGSLFVFLCSCRNPLADSINQIGVNENKVAKSFNT</sequence>
<proteinExistence type="predicted"/>
<dbReference type="Proteomes" id="UP000319498">
    <property type="component" value="Unassembled WGS sequence"/>
</dbReference>
<evidence type="ECO:0000313" key="2">
    <source>
        <dbReference type="EMBL" id="KLH95858.1"/>
    </source>
</evidence>
<gene>
    <name evidence="2" type="ORF">AA984_28505</name>
    <name evidence="1" type="ORF">BFO01nite_55620</name>
</gene>
<dbReference type="AlphaFoldDB" id="A0A837KF30"/>
<dbReference type="Proteomes" id="UP000035218">
    <property type="component" value="Unassembled WGS sequence"/>
</dbReference>
<evidence type="ECO:0000313" key="1">
    <source>
        <dbReference type="EMBL" id="GED61430.1"/>
    </source>
</evidence>
<dbReference type="EMBL" id="BJOL01000047">
    <property type="protein sequence ID" value="GED61430.1"/>
    <property type="molecule type" value="Genomic_DNA"/>
</dbReference>
<evidence type="ECO:0000313" key="4">
    <source>
        <dbReference type="Proteomes" id="UP000319498"/>
    </source>
</evidence>